<dbReference type="EC" id="2.3.1.-" evidence="2"/>
<gene>
    <name evidence="3" type="ORF">FIV34_16490</name>
</gene>
<keyword evidence="4" id="KW-1185">Reference proteome</keyword>
<dbReference type="Pfam" id="PF02794">
    <property type="entry name" value="HlyC"/>
    <property type="match status" value="1"/>
</dbReference>
<comment type="similarity">
    <text evidence="1 2">Belongs to the RTX toxin acyltransferase family.</text>
</comment>
<protein>
    <recommendedName>
        <fullName evidence="2">RTX toxin-activating lysine-acyltransferase</fullName>
        <ecNumber evidence="2">2.3.1.-</ecNumber>
    </recommendedName>
</protein>
<dbReference type="GO" id="GO:0005737">
    <property type="term" value="C:cytoplasm"/>
    <property type="evidence" value="ECO:0007669"/>
    <property type="project" value="UniProtKB-SubCell"/>
</dbReference>
<comment type="function">
    <text evidence="2">Involved in fatty acylation of protoxin at internal lysine residues, thereby converting it to the active toxin.</text>
</comment>
<accession>A0A4Y5Z5E6</accession>
<dbReference type="RefSeq" id="WP_139984615.1">
    <property type="nucleotide sequence ID" value="NZ_CP041046.1"/>
</dbReference>
<dbReference type="GO" id="GO:0016746">
    <property type="term" value="F:acyltransferase activity"/>
    <property type="evidence" value="ECO:0007669"/>
    <property type="project" value="UniProtKB-UniRule"/>
</dbReference>
<organism evidence="3 4">
    <name type="scientific">Luteibacter pinisoli</name>
    <dbReference type="NCBI Taxonomy" id="2589080"/>
    <lineage>
        <taxon>Bacteria</taxon>
        <taxon>Pseudomonadati</taxon>
        <taxon>Pseudomonadota</taxon>
        <taxon>Gammaproteobacteria</taxon>
        <taxon>Lysobacterales</taxon>
        <taxon>Rhodanobacteraceae</taxon>
        <taxon>Luteibacter</taxon>
    </lineage>
</organism>
<evidence type="ECO:0000313" key="4">
    <source>
        <dbReference type="Proteomes" id="UP000316093"/>
    </source>
</evidence>
<evidence type="ECO:0000256" key="2">
    <source>
        <dbReference type="RuleBase" id="RU368102"/>
    </source>
</evidence>
<dbReference type="AlphaFoldDB" id="A0A4Y5Z5E6"/>
<name>A0A4Y5Z5E6_9GAMM</name>
<proteinExistence type="inferred from homology"/>
<dbReference type="GO" id="GO:0009404">
    <property type="term" value="P:toxin metabolic process"/>
    <property type="evidence" value="ECO:0007669"/>
    <property type="project" value="UniProtKB-UniRule"/>
</dbReference>
<dbReference type="GO" id="GO:0031640">
    <property type="term" value="P:killing of cells of another organism"/>
    <property type="evidence" value="ECO:0007669"/>
    <property type="project" value="UniProtKB-KW"/>
</dbReference>
<keyword evidence="2 3" id="KW-0012">Acyltransferase</keyword>
<keyword evidence="2" id="KW-0963">Cytoplasm</keyword>
<dbReference type="EMBL" id="CP041046">
    <property type="protein sequence ID" value="QDE40690.1"/>
    <property type="molecule type" value="Genomic_DNA"/>
</dbReference>
<dbReference type="Proteomes" id="UP000316093">
    <property type="component" value="Chromosome"/>
</dbReference>
<dbReference type="InterPro" id="IPR016181">
    <property type="entry name" value="Acyl_CoA_acyltransferase"/>
</dbReference>
<evidence type="ECO:0000256" key="1">
    <source>
        <dbReference type="ARBA" id="ARBA00005686"/>
    </source>
</evidence>
<evidence type="ECO:0000313" key="3">
    <source>
        <dbReference type="EMBL" id="QDE40690.1"/>
    </source>
</evidence>
<dbReference type="InterPro" id="IPR003996">
    <property type="entry name" value="RTX_toxin-activating_protC_bac"/>
</dbReference>
<dbReference type="KEGG" id="lpy:FIV34_16490"/>
<keyword evidence="2 3" id="KW-0808">Transferase</keyword>
<comment type="subcellular location">
    <subcellularLocation>
        <location evidence="2">Cytoplasm</location>
    </subcellularLocation>
</comment>
<sequence>MMHGIRELDREESADRQKRFAEHLGRIVVLYADSAVNHYPMFMLKRWLFPALDQGQYAIFADEDDRVVAMVSWAFLDARRSRDMAEGDIGMLHPSEWSEGLNLWVVDFVAPYGHARAVTRYLRDVIFREKKLSFGVKRNAEGEVIRTRQFSRQSGGREAAGFVGRL</sequence>
<dbReference type="OrthoDB" id="5871869at2"/>
<keyword evidence="2" id="KW-0204">Cytolysis</keyword>
<dbReference type="SUPFAM" id="SSF55729">
    <property type="entry name" value="Acyl-CoA N-acyltransferases (Nat)"/>
    <property type="match status" value="1"/>
</dbReference>
<reference evidence="3 4" key="1">
    <citation type="submission" date="2019-06" db="EMBL/GenBank/DDBJ databases">
        <title>A complete genome sequence for Luteibacter pinisoli MAH-14.</title>
        <authorList>
            <person name="Baltrus D.A."/>
        </authorList>
    </citation>
    <scope>NUCLEOTIDE SEQUENCE [LARGE SCALE GENOMIC DNA]</scope>
    <source>
        <strain evidence="3 4">MAH-14</strain>
    </source>
</reference>